<accession>A0AAV4U201</accession>
<proteinExistence type="predicted"/>
<reference evidence="1 2" key="1">
    <citation type="submission" date="2021-06" db="EMBL/GenBank/DDBJ databases">
        <title>Caerostris extrusa draft genome.</title>
        <authorList>
            <person name="Kono N."/>
            <person name="Arakawa K."/>
        </authorList>
    </citation>
    <scope>NUCLEOTIDE SEQUENCE [LARGE SCALE GENOMIC DNA]</scope>
</reference>
<name>A0AAV4U201_CAEEX</name>
<dbReference type="AlphaFoldDB" id="A0AAV4U201"/>
<sequence length="104" mass="11659">MYDMQPRPIPVIIIGFKVDSRCAGVRPTSPQYLWFLPDNGLQSRWYSYPQTSKLNHPTASAGASCKNLFGLGVAVGLELEIMMKRSLEVSSVKIDSLKHVYDLQ</sequence>
<gene>
    <name evidence="1" type="ORF">CEXT_328451</name>
</gene>
<dbReference type="Proteomes" id="UP001054945">
    <property type="component" value="Unassembled WGS sequence"/>
</dbReference>
<comment type="caution">
    <text evidence="1">The sequence shown here is derived from an EMBL/GenBank/DDBJ whole genome shotgun (WGS) entry which is preliminary data.</text>
</comment>
<organism evidence="1 2">
    <name type="scientific">Caerostris extrusa</name>
    <name type="common">Bark spider</name>
    <name type="synonym">Caerostris bankana</name>
    <dbReference type="NCBI Taxonomy" id="172846"/>
    <lineage>
        <taxon>Eukaryota</taxon>
        <taxon>Metazoa</taxon>
        <taxon>Ecdysozoa</taxon>
        <taxon>Arthropoda</taxon>
        <taxon>Chelicerata</taxon>
        <taxon>Arachnida</taxon>
        <taxon>Araneae</taxon>
        <taxon>Araneomorphae</taxon>
        <taxon>Entelegynae</taxon>
        <taxon>Araneoidea</taxon>
        <taxon>Araneidae</taxon>
        <taxon>Caerostris</taxon>
    </lineage>
</organism>
<keyword evidence="2" id="KW-1185">Reference proteome</keyword>
<evidence type="ECO:0000313" key="2">
    <source>
        <dbReference type="Proteomes" id="UP001054945"/>
    </source>
</evidence>
<protein>
    <submittedName>
        <fullName evidence="1">Uncharacterized protein</fullName>
    </submittedName>
</protein>
<evidence type="ECO:0000313" key="1">
    <source>
        <dbReference type="EMBL" id="GIY51829.1"/>
    </source>
</evidence>
<dbReference type="EMBL" id="BPLR01012167">
    <property type="protein sequence ID" value="GIY51829.1"/>
    <property type="molecule type" value="Genomic_DNA"/>
</dbReference>